<dbReference type="EC" id="5.1.3.7" evidence="6"/>
<sequence length="710" mass="76857">MYQNMSSTPHSTTGGPVSSKFESDSYSKLSSASPTAKKEQTYINISSDHQQDSDHKEKPHGHAKSSAVQSHDPTETTAKPERDELSKRETNNENSRGERITTEREDQGNGARGVETVTENSKQTSKVVAAMTSLSVDVADDVVRFEEMAVETVEVQTSDGNKPHTQPDGVNELFKTGMSQGSTEGSQGMRSQSLDAADVMTTAVWGVTEGSVMTQPHTSLSSPLKSDHRNSRDNTTPPDALSTSSGTNSMEPQLPDILASRPTPASLLNRPQGFYCYSTASKNYSEICSSPDDCDCPKRSAFIFTELVADVGGCLCTRKSARVEEPAMVSDLPLALPDLISAHHELVSKKKQKHRMAQKTVLVTGGAGYIGSHVIIELIQDGFDIVVLDNLVNASMESIRRVEKIAGKKIPTYSVDLLDKNAVDDVFKKHKISSVIHLAGLKAVGESCELPLLYYKTNVGGTTNLLEVMEANGVFNIVFSSSATVYGLPQFLPLTEDHPVGGCTNPYGKTKFMIEQILSDLCTSNKKWNVAVLRYFNPVGAHKSGTIGEDPSGVPNNLMPFMGQVAVGRRASLTVYGSDYDTPDGTGVRDYIHVVDLALGHVAAVHKLNEQCGLKNGQNKSPTVYNLGTGQGVSVLDMVKAFEKASGKKIPYELAERRLGDIASCYGDPSLAAKELNWTATRGLDEMCEDLWRWQSQNPQGYKGAEGSSQ</sequence>
<gene>
    <name evidence="14" type="ORF">V1264_023690</name>
</gene>
<dbReference type="InterPro" id="IPR016040">
    <property type="entry name" value="NAD(P)-bd_dom"/>
</dbReference>
<feature type="compositionally biased region" description="Polar residues" evidence="12">
    <location>
        <begin position="211"/>
        <end position="224"/>
    </location>
</feature>
<keyword evidence="9" id="KW-0119">Carbohydrate metabolism</keyword>
<dbReference type="CDD" id="cd05247">
    <property type="entry name" value="UDP_G4E_1_SDR_e"/>
    <property type="match status" value="1"/>
</dbReference>
<dbReference type="GO" id="GO:0003978">
    <property type="term" value="F:UDP-glucose 4-epimerase activity"/>
    <property type="evidence" value="ECO:0007669"/>
    <property type="project" value="UniProtKB-EC"/>
</dbReference>
<feature type="compositionally biased region" description="Polar residues" evidence="12">
    <location>
        <begin position="1"/>
        <end position="16"/>
    </location>
</feature>
<dbReference type="EMBL" id="JBAMIC010000011">
    <property type="protein sequence ID" value="KAK7100812.1"/>
    <property type="molecule type" value="Genomic_DNA"/>
</dbReference>
<comment type="catalytic activity">
    <reaction evidence="2">
        <text>UDP-alpha-D-glucose = UDP-alpha-D-galactose</text>
        <dbReference type="Rhea" id="RHEA:22168"/>
        <dbReference type="ChEBI" id="CHEBI:58885"/>
        <dbReference type="ChEBI" id="CHEBI:66914"/>
        <dbReference type="EC" id="5.1.3.2"/>
    </reaction>
</comment>
<evidence type="ECO:0000256" key="2">
    <source>
        <dbReference type="ARBA" id="ARBA00000083"/>
    </source>
</evidence>
<evidence type="ECO:0000256" key="12">
    <source>
        <dbReference type="SAM" id="MobiDB-lite"/>
    </source>
</evidence>
<evidence type="ECO:0000256" key="11">
    <source>
        <dbReference type="ARBA" id="ARBA00031827"/>
    </source>
</evidence>
<feature type="compositionally biased region" description="Polar residues" evidence="12">
    <location>
        <begin position="233"/>
        <end position="251"/>
    </location>
</feature>
<protein>
    <recommendedName>
        <fullName evidence="11">UDP-N-acetylglucosamine 4-epimerase</fullName>
        <ecNumber evidence="7">5.1.3.2</ecNumber>
        <ecNumber evidence="6">5.1.3.7</ecNumber>
    </recommendedName>
</protein>
<comment type="catalytic activity">
    <reaction evidence="1">
        <text>UDP-N-acetyl-alpha-D-glucosamine = UDP-N-acetyl-alpha-D-galactosamine</text>
        <dbReference type="Rhea" id="RHEA:20517"/>
        <dbReference type="ChEBI" id="CHEBI:57705"/>
        <dbReference type="ChEBI" id="CHEBI:67138"/>
        <dbReference type="EC" id="5.1.3.7"/>
    </reaction>
</comment>
<evidence type="ECO:0000256" key="8">
    <source>
        <dbReference type="ARBA" id="ARBA00023027"/>
    </source>
</evidence>
<keyword evidence="10" id="KW-0413">Isomerase</keyword>
<evidence type="ECO:0000259" key="13">
    <source>
        <dbReference type="Pfam" id="PF16363"/>
    </source>
</evidence>
<keyword evidence="8" id="KW-0520">NAD</keyword>
<dbReference type="InterPro" id="IPR036291">
    <property type="entry name" value="NAD(P)-bd_dom_sf"/>
</dbReference>
<dbReference type="SUPFAM" id="SSF51735">
    <property type="entry name" value="NAD(P)-binding Rossmann-fold domains"/>
    <property type="match status" value="1"/>
</dbReference>
<dbReference type="NCBIfam" id="NF007956">
    <property type="entry name" value="PRK10675.1"/>
    <property type="match status" value="1"/>
</dbReference>
<dbReference type="Gene3D" id="3.40.50.720">
    <property type="entry name" value="NAD(P)-binding Rossmann-like Domain"/>
    <property type="match status" value="1"/>
</dbReference>
<reference evidence="14 15" key="1">
    <citation type="submission" date="2024-02" db="EMBL/GenBank/DDBJ databases">
        <title>Chromosome-scale genome assembly of the rough periwinkle Littorina saxatilis.</title>
        <authorList>
            <person name="De Jode A."/>
            <person name="Faria R."/>
            <person name="Formenti G."/>
            <person name="Sims Y."/>
            <person name="Smith T.P."/>
            <person name="Tracey A."/>
            <person name="Wood J.M.D."/>
            <person name="Zagrodzka Z.B."/>
            <person name="Johannesson K."/>
            <person name="Butlin R.K."/>
            <person name="Leder E.H."/>
        </authorList>
    </citation>
    <scope>NUCLEOTIDE SEQUENCE [LARGE SCALE GENOMIC DNA]</scope>
    <source>
        <strain evidence="14">Snail1</strain>
        <tissue evidence="14">Muscle</tissue>
    </source>
</reference>
<comment type="function">
    <text evidence="4">Catalyzes two distinct but analogous reactions: the reversible epimerization of UDP-glucose to UDP-galactose and the reversible epimerization of UDP-N-acetylglucosamine to UDP-N-acetylgalactosamine. The reaction with UDP-Gal plays a critical role in the Leloir pathway of galactose catabolism in which galactose is converted to the glycolytic intermediate glucose 6-phosphate. It contributes to the catabolism of dietary galactose and enables the endogenous biosynthesis of both UDP-Gal and UDP-GalNAc when exogenous sources are limited. Both UDP-sugar interconversions are important in the synthesis of glycoproteins and glycolipids.</text>
</comment>
<dbReference type="PANTHER" id="PTHR43725">
    <property type="entry name" value="UDP-GLUCOSE 4-EPIMERASE"/>
    <property type="match status" value="1"/>
</dbReference>
<evidence type="ECO:0000256" key="9">
    <source>
        <dbReference type="ARBA" id="ARBA00023144"/>
    </source>
</evidence>
<feature type="compositionally biased region" description="Polar residues" evidence="12">
    <location>
        <begin position="24"/>
        <end position="34"/>
    </location>
</feature>
<dbReference type="Pfam" id="PF16363">
    <property type="entry name" value="GDP_Man_Dehyd"/>
    <property type="match status" value="1"/>
</dbReference>
<feature type="region of interest" description="Disordered" evidence="12">
    <location>
        <begin position="210"/>
        <end position="263"/>
    </location>
</feature>
<dbReference type="PANTHER" id="PTHR43725:SF47">
    <property type="entry name" value="UDP-GLUCOSE 4-EPIMERASE"/>
    <property type="match status" value="1"/>
</dbReference>
<dbReference type="EC" id="5.1.3.2" evidence="7"/>
<evidence type="ECO:0000256" key="1">
    <source>
        <dbReference type="ARBA" id="ARBA00000014"/>
    </source>
</evidence>
<evidence type="ECO:0000256" key="10">
    <source>
        <dbReference type="ARBA" id="ARBA00023235"/>
    </source>
</evidence>
<proteinExistence type="predicted"/>
<name>A0AAN9B8I9_9CAEN</name>
<feature type="domain" description="NAD(P)-binding" evidence="13">
    <location>
        <begin position="362"/>
        <end position="690"/>
    </location>
</feature>
<evidence type="ECO:0000256" key="4">
    <source>
        <dbReference type="ARBA" id="ARBA00002760"/>
    </source>
</evidence>
<dbReference type="Gene3D" id="3.90.25.10">
    <property type="entry name" value="UDP-galactose 4-epimerase, domain 1"/>
    <property type="match status" value="1"/>
</dbReference>
<accession>A0AAN9B8I9</accession>
<comment type="caution">
    <text evidence="14">The sequence shown here is derived from an EMBL/GenBank/DDBJ whole genome shotgun (WGS) entry which is preliminary data.</text>
</comment>
<comment type="pathway">
    <text evidence="5">Carbohydrate metabolism; galactose metabolism.</text>
</comment>
<evidence type="ECO:0000256" key="3">
    <source>
        <dbReference type="ARBA" id="ARBA00001911"/>
    </source>
</evidence>
<organism evidence="14 15">
    <name type="scientific">Littorina saxatilis</name>
    <dbReference type="NCBI Taxonomy" id="31220"/>
    <lineage>
        <taxon>Eukaryota</taxon>
        <taxon>Metazoa</taxon>
        <taxon>Spiralia</taxon>
        <taxon>Lophotrochozoa</taxon>
        <taxon>Mollusca</taxon>
        <taxon>Gastropoda</taxon>
        <taxon>Caenogastropoda</taxon>
        <taxon>Littorinimorpha</taxon>
        <taxon>Littorinoidea</taxon>
        <taxon>Littorinidae</taxon>
        <taxon>Littorina</taxon>
    </lineage>
</organism>
<evidence type="ECO:0000256" key="7">
    <source>
        <dbReference type="ARBA" id="ARBA00013189"/>
    </source>
</evidence>
<dbReference type="GO" id="GO:0003974">
    <property type="term" value="F:UDP-N-acetylglucosamine 4-epimerase activity"/>
    <property type="evidence" value="ECO:0007669"/>
    <property type="project" value="UniProtKB-EC"/>
</dbReference>
<comment type="cofactor">
    <cofactor evidence="3">
        <name>NAD(+)</name>
        <dbReference type="ChEBI" id="CHEBI:57540"/>
    </cofactor>
</comment>
<keyword evidence="15" id="KW-1185">Reference proteome</keyword>
<evidence type="ECO:0000313" key="14">
    <source>
        <dbReference type="EMBL" id="KAK7100812.1"/>
    </source>
</evidence>
<feature type="region of interest" description="Disordered" evidence="12">
    <location>
        <begin position="1"/>
        <end position="124"/>
    </location>
</feature>
<dbReference type="AlphaFoldDB" id="A0AAN9B8I9"/>
<evidence type="ECO:0000256" key="5">
    <source>
        <dbReference type="ARBA" id="ARBA00004947"/>
    </source>
</evidence>
<evidence type="ECO:0000256" key="6">
    <source>
        <dbReference type="ARBA" id="ARBA00013175"/>
    </source>
</evidence>
<dbReference type="InterPro" id="IPR005886">
    <property type="entry name" value="UDP_G4E"/>
</dbReference>
<feature type="compositionally biased region" description="Basic and acidic residues" evidence="12">
    <location>
        <begin position="72"/>
        <end position="107"/>
    </location>
</feature>
<dbReference type="Proteomes" id="UP001374579">
    <property type="component" value="Unassembled WGS sequence"/>
</dbReference>
<dbReference type="GO" id="GO:0005829">
    <property type="term" value="C:cytosol"/>
    <property type="evidence" value="ECO:0007669"/>
    <property type="project" value="TreeGrafter"/>
</dbReference>
<keyword evidence="9" id="KW-0299">Galactose metabolism</keyword>
<dbReference type="NCBIfam" id="TIGR01179">
    <property type="entry name" value="galE"/>
    <property type="match status" value="1"/>
</dbReference>
<evidence type="ECO:0000313" key="15">
    <source>
        <dbReference type="Proteomes" id="UP001374579"/>
    </source>
</evidence>
<dbReference type="GO" id="GO:0033499">
    <property type="term" value="P:galactose catabolic process via UDP-galactose, Leloir pathway"/>
    <property type="evidence" value="ECO:0007669"/>
    <property type="project" value="TreeGrafter"/>
</dbReference>